<dbReference type="Proteomes" id="UP000332933">
    <property type="component" value="Unassembled WGS sequence"/>
</dbReference>
<keyword evidence="5" id="KW-0325">Glycoprotein</keyword>
<dbReference type="PANTHER" id="PTHR11010">
    <property type="entry name" value="PROTEASE S28 PRO-X CARBOXYPEPTIDASE-RELATED"/>
    <property type="match status" value="1"/>
</dbReference>
<evidence type="ECO:0000256" key="3">
    <source>
        <dbReference type="ARBA" id="ARBA00022729"/>
    </source>
</evidence>
<protein>
    <submittedName>
        <fullName evidence="8">Aste57867_5336 protein</fullName>
    </submittedName>
</protein>
<evidence type="ECO:0000313" key="9">
    <source>
        <dbReference type="Proteomes" id="UP000332933"/>
    </source>
</evidence>
<evidence type="ECO:0000256" key="5">
    <source>
        <dbReference type="ARBA" id="ARBA00023180"/>
    </source>
</evidence>
<dbReference type="GO" id="GO:0070008">
    <property type="term" value="F:serine-type exopeptidase activity"/>
    <property type="evidence" value="ECO:0007669"/>
    <property type="project" value="InterPro"/>
</dbReference>
<keyword evidence="9" id="KW-1185">Reference proteome</keyword>
<reference evidence="7" key="2">
    <citation type="submission" date="2019-06" db="EMBL/GenBank/DDBJ databases">
        <title>Genomics analysis of Aphanomyces spp. identifies a new class of oomycete effector associated with host adaptation.</title>
        <authorList>
            <person name="Gaulin E."/>
        </authorList>
    </citation>
    <scope>NUCLEOTIDE SEQUENCE</scope>
    <source>
        <strain evidence="7">CBS 578.67</strain>
    </source>
</reference>
<feature type="chain" id="PRO_5036116006" evidence="6">
    <location>
        <begin position="17"/>
        <end position="481"/>
    </location>
</feature>
<evidence type="ECO:0000256" key="4">
    <source>
        <dbReference type="ARBA" id="ARBA00022801"/>
    </source>
</evidence>
<keyword evidence="4" id="KW-0378">Hydrolase</keyword>
<keyword evidence="3 6" id="KW-0732">Signal</keyword>
<dbReference type="Gene3D" id="1.20.120.980">
    <property type="entry name" value="Serine carboxypeptidase S28, SKS domain"/>
    <property type="match status" value="1"/>
</dbReference>
<evidence type="ECO:0000313" key="7">
    <source>
        <dbReference type="EMBL" id="KAF0711273.1"/>
    </source>
</evidence>
<dbReference type="AlphaFoldDB" id="A0A485KE33"/>
<proteinExistence type="inferred from homology"/>
<evidence type="ECO:0000256" key="6">
    <source>
        <dbReference type="SAM" id="SignalP"/>
    </source>
</evidence>
<dbReference type="InterPro" id="IPR029058">
    <property type="entry name" value="AB_hydrolase_fold"/>
</dbReference>
<reference evidence="8 9" key="1">
    <citation type="submission" date="2019-03" db="EMBL/GenBank/DDBJ databases">
        <authorList>
            <person name="Gaulin E."/>
            <person name="Dumas B."/>
        </authorList>
    </citation>
    <scope>NUCLEOTIDE SEQUENCE [LARGE SCALE GENOMIC DNA]</scope>
    <source>
        <strain evidence="8">CBS 568.67</strain>
    </source>
</reference>
<dbReference type="InterPro" id="IPR042269">
    <property type="entry name" value="Ser_carbopepase_S28_SKS"/>
</dbReference>
<evidence type="ECO:0000313" key="8">
    <source>
        <dbReference type="EMBL" id="VFT82399.1"/>
    </source>
</evidence>
<dbReference type="GO" id="GO:0008239">
    <property type="term" value="F:dipeptidyl-peptidase activity"/>
    <property type="evidence" value="ECO:0007669"/>
    <property type="project" value="TreeGrafter"/>
</dbReference>
<feature type="signal peptide" evidence="6">
    <location>
        <begin position="1"/>
        <end position="16"/>
    </location>
</feature>
<keyword evidence="2" id="KW-0645">Protease</keyword>
<organism evidence="8 9">
    <name type="scientific">Aphanomyces stellatus</name>
    <dbReference type="NCBI Taxonomy" id="120398"/>
    <lineage>
        <taxon>Eukaryota</taxon>
        <taxon>Sar</taxon>
        <taxon>Stramenopiles</taxon>
        <taxon>Oomycota</taxon>
        <taxon>Saprolegniomycetes</taxon>
        <taxon>Saprolegniales</taxon>
        <taxon>Verrucalvaceae</taxon>
        <taxon>Aphanomyces</taxon>
    </lineage>
</organism>
<evidence type="ECO:0000256" key="2">
    <source>
        <dbReference type="ARBA" id="ARBA00022670"/>
    </source>
</evidence>
<dbReference type="InterPro" id="IPR008758">
    <property type="entry name" value="Peptidase_S28"/>
</dbReference>
<dbReference type="Pfam" id="PF05577">
    <property type="entry name" value="Peptidase_S28"/>
    <property type="match status" value="1"/>
</dbReference>
<accession>A0A485KE33</accession>
<dbReference type="EMBL" id="CAADRA010001672">
    <property type="protein sequence ID" value="VFT82399.1"/>
    <property type="molecule type" value="Genomic_DNA"/>
</dbReference>
<dbReference type="Gene3D" id="3.40.50.1820">
    <property type="entry name" value="alpha/beta hydrolase"/>
    <property type="match status" value="1"/>
</dbReference>
<sequence length="481" mass="52896">MVRLTILAAALALSSAASKHQTITDLLKNAQTVDAREALDTPLPQPADMWFEGQLLDHTDAANSKTWKQRYHFNKAWFGGRSDSPVFVYINGENVADPNTTISSSYFMNELAQKYGALTVSLEHRFYGQSQPTGDLSNESLKYLTMQQALADLAAFQDHFNQQHNLTKANKWVTFGGSYPGMLSGFAKSKYPTRFAGSVASSAPIHTKYYGGDACVDTVAAGAKAVHDLLASTKAEDAATFTKLFNPCSPLKNGADRMTVESLVFGNFQGIVQYNGLMGPAGETVAGTCKFFADAANGATALDKIALFTRNHWDARKCTGSDYDTENIKPFLDTKPSDNIMRQWIYQTCAEFGFAQSTATATSFWKVFSYNTVDRAYTELCERVYGITDTEARAAATRQTYGALKINSDNTVWPNGNIDPWHALSLTNTTLPVNPTSDVVFTDGTAHCADMYNRKYNIAPLWAMDRIEANVVKFLAEKPHC</sequence>
<comment type="similarity">
    <text evidence="1">Belongs to the peptidase S28 family.</text>
</comment>
<gene>
    <name evidence="8" type="primary">Aste57867_5336</name>
    <name evidence="7" type="ORF">As57867_005323</name>
    <name evidence="8" type="ORF">ASTE57867_5336</name>
</gene>
<evidence type="ECO:0000256" key="1">
    <source>
        <dbReference type="ARBA" id="ARBA00011079"/>
    </source>
</evidence>
<name>A0A485KE33_9STRA</name>
<dbReference type="OrthoDB" id="64599at2759"/>
<dbReference type="GO" id="GO:0006508">
    <property type="term" value="P:proteolysis"/>
    <property type="evidence" value="ECO:0007669"/>
    <property type="project" value="UniProtKB-KW"/>
</dbReference>
<dbReference type="SUPFAM" id="SSF53474">
    <property type="entry name" value="alpha/beta-Hydrolases"/>
    <property type="match status" value="1"/>
</dbReference>
<dbReference type="PANTHER" id="PTHR11010:SF38">
    <property type="entry name" value="LYSOSOMAL PRO-X CARBOXYPEPTIDASE"/>
    <property type="match status" value="1"/>
</dbReference>
<dbReference type="EMBL" id="VJMH01001671">
    <property type="protein sequence ID" value="KAF0711273.1"/>
    <property type="molecule type" value="Genomic_DNA"/>
</dbReference>